<dbReference type="eggNOG" id="COG1286">
    <property type="taxonomic scope" value="Bacteria"/>
</dbReference>
<feature type="transmembrane region" description="Helical" evidence="5">
    <location>
        <begin position="101"/>
        <end position="124"/>
    </location>
</feature>
<protein>
    <submittedName>
        <fullName evidence="6">Colicin V production protein</fullName>
    </submittedName>
</protein>
<dbReference type="PANTHER" id="PTHR36926:SF1">
    <property type="entry name" value="COLICIN V PRODUCTION PROTEIN"/>
    <property type="match status" value="1"/>
</dbReference>
<keyword evidence="3 5" id="KW-1133">Transmembrane helix</keyword>
<evidence type="ECO:0000256" key="1">
    <source>
        <dbReference type="ARBA" id="ARBA00004141"/>
    </source>
</evidence>
<dbReference type="KEGG" id="aba:Acid345_2259"/>
<keyword evidence="4 5" id="KW-0472">Membrane</keyword>
<dbReference type="Proteomes" id="UP000002432">
    <property type="component" value="Chromosome"/>
</dbReference>
<proteinExistence type="predicted"/>
<dbReference type="InterPro" id="IPR003825">
    <property type="entry name" value="Colicin-V_CvpA"/>
</dbReference>
<dbReference type="STRING" id="204669.Acid345_2259"/>
<sequence>MNGLDWVLLLLILLSTLLAAAQGFILEIFGLAGALVGYVLAAWEYRRLTPLFANYVSSPWVADIAAFLTIFLCVVLLAGALARIVRWAVSGVGLKWFDRILGGAFGMVRGLAVAAVIVMAFAAFAPTSPALKQSAFAPYFLVLSRTASWIAPPDLRNKFREGVLILRQAGEKAPPVLPPPKPSK</sequence>
<comment type="subcellular location">
    <subcellularLocation>
        <location evidence="1">Membrane</location>
        <topology evidence="1">Multi-pass membrane protein</topology>
    </subcellularLocation>
</comment>
<evidence type="ECO:0000313" key="7">
    <source>
        <dbReference type="Proteomes" id="UP000002432"/>
    </source>
</evidence>
<name>Q1IPE0_KORVE</name>
<dbReference type="OrthoDB" id="117314at2"/>
<dbReference type="PANTHER" id="PTHR36926">
    <property type="entry name" value="COLICIN V PRODUCTION PROTEIN"/>
    <property type="match status" value="1"/>
</dbReference>
<organism evidence="6 7">
    <name type="scientific">Koribacter versatilis (strain Ellin345)</name>
    <dbReference type="NCBI Taxonomy" id="204669"/>
    <lineage>
        <taxon>Bacteria</taxon>
        <taxon>Pseudomonadati</taxon>
        <taxon>Acidobacteriota</taxon>
        <taxon>Terriglobia</taxon>
        <taxon>Terriglobales</taxon>
        <taxon>Candidatus Korobacteraceae</taxon>
        <taxon>Candidatus Korobacter</taxon>
    </lineage>
</organism>
<dbReference type="EMBL" id="CP000360">
    <property type="protein sequence ID" value="ABF41260.1"/>
    <property type="molecule type" value="Genomic_DNA"/>
</dbReference>
<gene>
    <name evidence="6" type="ordered locus">Acid345_2259</name>
</gene>
<evidence type="ECO:0000256" key="4">
    <source>
        <dbReference type="ARBA" id="ARBA00023136"/>
    </source>
</evidence>
<evidence type="ECO:0000313" key="6">
    <source>
        <dbReference type="EMBL" id="ABF41260.1"/>
    </source>
</evidence>
<evidence type="ECO:0000256" key="5">
    <source>
        <dbReference type="SAM" id="Phobius"/>
    </source>
</evidence>
<dbReference type="Pfam" id="PF02674">
    <property type="entry name" value="Colicin_V"/>
    <property type="match status" value="1"/>
</dbReference>
<evidence type="ECO:0000256" key="2">
    <source>
        <dbReference type="ARBA" id="ARBA00022692"/>
    </source>
</evidence>
<dbReference type="GO" id="GO:0009403">
    <property type="term" value="P:toxin biosynthetic process"/>
    <property type="evidence" value="ECO:0007669"/>
    <property type="project" value="InterPro"/>
</dbReference>
<accession>Q1IPE0</accession>
<dbReference type="InterPro" id="IPR052719">
    <property type="entry name" value="CvpA-like"/>
</dbReference>
<keyword evidence="2 5" id="KW-0812">Transmembrane</keyword>
<keyword evidence="7" id="KW-1185">Reference proteome</keyword>
<dbReference type="HOGENOM" id="CLU_092720_4_1_0"/>
<dbReference type="AlphaFoldDB" id="Q1IPE0"/>
<dbReference type="RefSeq" id="WP_011523061.1">
    <property type="nucleotide sequence ID" value="NC_008009.1"/>
</dbReference>
<feature type="transmembrane region" description="Helical" evidence="5">
    <location>
        <begin position="64"/>
        <end position="89"/>
    </location>
</feature>
<reference evidence="6 7" key="1">
    <citation type="journal article" date="2009" name="Appl. Environ. Microbiol.">
        <title>Three genomes from the phylum Acidobacteria provide insight into the lifestyles of these microorganisms in soils.</title>
        <authorList>
            <person name="Ward N.L."/>
            <person name="Challacombe J.F."/>
            <person name="Janssen P.H."/>
            <person name="Henrissat B."/>
            <person name="Coutinho P.M."/>
            <person name="Wu M."/>
            <person name="Xie G."/>
            <person name="Haft D.H."/>
            <person name="Sait M."/>
            <person name="Badger J."/>
            <person name="Barabote R.D."/>
            <person name="Bradley B."/>
            <person name="Brettin T.S."/>
            <person name="Brinkac L.M."/>
            <person name="Bruce D."/>
            <person name="Creasy T."/>
            <person name="Daugherty S.C."/>
            <person name="Davidsen T.M."/>
            <person name="DeBoy R.T."/>
            <person name="Detter J.C."/>
            <person name="Dodson R.J."/>
            <person name="Durkin A.S."/>
            <person name="Ganapathy A."/>
            <person name="Gwinn-Giglio M."/>
            <person name="Han C.S."/>
            <person name="Khouri H."/>
            <person name="Kiss H."/>
            <person name="Kothari S.P."/>
            <person name="Madupu R."/>
            <person name="Nelson K.E."/>
            <person name="Nelson W.C."/>
            <person name="Paulsen I."/>
            <person name="Penn K."/>
            <person name="Ren Q."/>
            <person name="Rosovitz M.J."/>
            <person name="Selengut J.D."/>
            <person name="Shrivastava S."/>
            <person name="Sullivan S.A."/>
            <person name="Tapia R."/>
            <person name="Thompson L.S."/>
            <person name="Watkins K.L."/>
            <person name="Yang Q."/>
            <person name="Yu C."/>
            <person name="Zafar N."/>
            <person name="Zhou L."/>
            <person name="Kuske C.R."/>
        </authorList>
    </citation>
    <scope>NUCLEOTIDE SEQUENCE [LARGE SCALE GENOMIC DNA]</scope>
    <source>
        <strain evidence="6 7">Ellin345</strain>
    </source>
</reference>
<dbReference type="EnsemblBacteria" id="ABF41260">
    <property type="protein sequence ID" value="ABF41260"/>
    <property type="gene ID" value="Acid345_2259"/>
</dbReference>
<evidence type="ECO:0000256" key="3">
    <source>
        <dbReference type="ARBA" id="ARBA00022989"/>
    </source>
</evidence>
<dbReference type="GO" id="GO:0016020">
    <property type="term" value="C:membrane"/>
    <property type="evidence" value="ECO:0007669"/>
    <property type="project" value="UniProtKB-SubCell"/>
</dbReference>